<dbReference type="InterPro" id="IPR009506">
    <property type="entry name" value="YjiS-like"/>
</dbReference>
<feature type="region of interest" description="Disordered" evidence="1">
    <location>
        <begin position="117"/>
        <end position="142"/>
    </location>
</feature>
<keyword evidence="4" id="KW-1185">Reference proteome</keyword>
<evidence type="ECO:0000313" key="4">
    <source>
        <dbReference type="Proteomes" id="UP000613160"/>
    </source>
</evidence>
<feature type="domain" description="YjiS-like" evidence="2">
    <location>
        <begin position="79"/>
        <end position="113"/>
    </location>
</feature>
<dbReference type="RefSeq" id="WP_244640438.1">
    <property type="nucleotide sequence ID" value="NZ_BMJJ01000014.1"/>
</dbReference>
<evidence type="ECO:0000259" key="2">
    <source>
        <dbReference type="Pfam" id="PF06568"/>
    </source>
</evidence>
<name>A0A916YAW2_9HYPH</name>
<accession>A0A916YAW2</accession>
<dbReference type="AlphaFoldDB" id="A0A916YAW2"/>
<sequence>MVFAVSGYCQSKPGHSSRGDPYLVKLAIIPCDSLVRLLSACGKADPCCENKMSIHQRPLNSILFNTPRPSRWTVVSSFFAQVSHRWQRRATIRALEMLDDRLLEDIGIARNEIPRIAGGRPGVPSDSTVAGAGTRRTPGFIR</sequence>
<reference evidence="3" key="1">
    <citation type="journal article" date="2014" name="Int. J. Syst. Evol. Microbiol.">
        <title>Complete genome sequence of Corynebacterium casei LMG S-19264T (=DSM 44701T), isolated from a smear-ripened cheese.</title>
        <authorList>
            <consortium name="US DOE Joint Genome Institute (JGI-PGF)"/>
            <person name="Walter F."/>
            <person name="Albersmeier A."/>
            <person name="Kalinowski J."/>
            <person name="Ruckert C."/>
        </authorList>
    </citation>
    <scope>NUCLEOTIDE SEQUENCE</scope>
    <source>
        <strain evidence="3">CGMCC 1.15493</strain>
    </source>
</reference>
<dbReference type="Proteomes" id="UP000613160">
    <property type="component" value="Unassembled WGS sequence"/>
</dbReference>
<protein>
    <recommendedName>
        <fullName evidence="2">YjiS-like domain-containing protein</fullName>
    </recommendedName>
</protein>
<evidence type="ECO:0000313" key="3">
    <source>
        <dbReference type="EMBL" id="GGD37314.1"/>
    </source>
</evidence>
<reference evidence="3" key="2">
    <citation type="submission" date="2020-09" db="EMBL/GenBank/DDBJ databases">
        <authorList>
            <person name="Sun Q."/>
            <person name="Zhou Y."/>
        </authorList>
    </citation>
    <scope>NUCLEOTIDE SEQUENCE</scope>
    <source>
        <strain evidence="3">CGMCC 1.15493</strain>
    </source>
</reference>
<gene>
    <name evidence="3" type="ORF">GCM10011335_45150</name>
</gene>
<organism evidence="3 4">
    <name type="scientific">Aureimonas glaciei</name>
    <dbReference type="NCBI Taxonomy" id="1776957"/>
    <lineage>
        <taxon>Bacteria</taxon>
        <taxon>Pseudomonadati</taxon>
        <taxon>Pseudomonadota</taxon>
        <taxon>Alphaproteobacteria</taxon>
        <taxon>Hyphomicrobiales</taxon>
        <taxon>Aurantimonadaceae</taxon>
        <taxon>Aureimonas</taxon>
    </lineage>
</organism>
<dbReference type="EMBL" id="BMJJ01000014">
    <property type="protein sequence ID" value="GGD37314.1"/>
    <property type="molecule type" value="Genomic_DNA"/>
</dbReference>
<proteinExistence type="predicted"/>
<dbReference type="Pfam" id="PF06568">
    <property type="entry name" value="YjiS-like"/>
    <property type="match status" value="1"/>
</dbReference>
<comment type="caution">
    <text evidence="3">The sequence shown here is derived from an EMBL/GenBank/DDBJ whole genome shotgun (WGS) entry which is preliminary data.</text>
</comment>
<evidence type="ECO:0000256" key="1">
    <source>
        <dbReference type="SAM" id="MobiDB-lite"/>
    </source>
</evidence>